<comment type="caution">
    <text evidence="2">The sequence shown here is derived from an EMBL/GenBank/DDBJ whole genome shotgun (WGS) entry which is preliminary data.</text>
</comment>
<name>A0A4Q2JMI4_9MICO</name>
<accession>A0A4Q2JMI4</accession>
<proteinExistence type="predicted"/>
<organism evidence="2 3">
    <name type="scientific">Agromyces binzhouensis</name>
    <dbReference type="NCBI Taxonomy" id="1817495"/>
    <lineage>
        <taxon>Bacteria</taxon>
        <taxon>Bacillati</taxon>
        <taxon>Actinomycetota</taxon>
        <taxon>Actinomycetes</taxon>
        <taxon>Micrococcales</taxon>
        <taxon>Microbacteriaceae</taxon>
        <taxon>Agromyces</taxon>
    </lineage>
</organism>
<gene>
    <name evidence="2" type="ORF">ESO86_09285</name>
</gene>
<protein>
    <submittedName>
        <fullName evidence="2">Uncharacterized protein</fullName>
    </submittedName>
</protein>
<dbReference type="AlphaFoldDB" id="A0A4Q2JMI4"/>
<keyword evidence="3" id="KW-1185">Reference proteome</keyword>
<evidence type="ECO:0000256" key="1">
    <source>
        <dbReference type="SAM" id="MobiDB-lite"/>
    </source>
</evidence>
<dbReference type="EMBL" id="SDPL01000157">
    <property type="protein sequence ID" value="RXZ47118.1"/>
    <property type="molecule type" value="Genomic_DNA"/>
</dbReference>
<feature type="region of interest" description="Disordered" evidence="1">
    <location>
        <begin position="64"/>
        <end position="90"/>
    </location>
</feature>
<reference evidence="2 3" key="1">
    <citation type="submission" date="2019-01" db="EMBL/GenBank/DDBJ databases">
        <authorList>
            <person name="Li J."/>
        </authorList>
    </citation>
    <scope>NUCLEOTIDE SEQUENCE [LARGE SCALE GENOMIC DNA]</scope>
    <source>
        <strain evidence="2 3">CGMCC 4.7180</strain>
    </source>
</reference>
<dbReference type="Proteomes" id="UP000292881">
    <property type="component" value="Unassembled WGS sequence"/>
</dbReference>
<evidence type="ECO:0000313" key="3">
    <source>
        <dbReference type="Proteomes" id="UP000292881"/>
    </source>
</evidence>
<sequence>MRRPVGRGPAAHDLDDEALVDDHRRVGLVDRDRPLRGIRRHARIDEASQRARDAVAGRGAGVVEGHGVVGRDGQRAAGDLGPLAAEQRVH</sequence>
<evidence type="ECO:0000313" key="2">
    <source>
        <dbReference type="EMBL" id="RXZ47118.1"/>
    </source>
</evidence>